<dbReference type="OrthoDB" id="8477889at2"/>
<evidence type="ECO:0000313" key="8">
    <source>
        <dbReference type="Proteomes" id="UP000198796"/>
    </source>
</evidence>
<dbReference type="STRING" id="871651.SAMN05421688_0459"/>
<evidence type="ECO:0000256" key="4">
    <source>
        <dbReference type="ARBA" id="ARBA00022989"/>
    </source>
</evidence>
<keyword evidence="8" id="KW-1185">Reference proteome</keyword>
<dbReference type="RefSeq" id="WP_092060185.1">
    <property type="nucleotide sequence ID" value="NZ_FOJU01000001.1"/>
</dbReference>
<name>A0A1I0VAA4_9RHOB</name>
<evidence type="ECO:0000256" key="3">
    <source>
        <dbReference type="ARBA" id="ARBA00022692"/>
    </source>
</evidence>
<keyword evidence="5 6" id="KW-0472">Membrane</keyword>
<dbReference type="GO" id="GO:0015920">
    <property type="term" value="P:lipopolysaccharide transport"/>
    <property type="evidence" value="ECO:0007669"/>
    <property type="project" value="TreeGrafter"/>
</dbReference>
<dbReference type="PANTHER" id="PTHR33529:SF6">
    <property type="entry name" value="YJGP_YJGQ FAMILY PERMEASE"/>
    <property type="match status" value="1"/>
</dbReference>
<proteinExistence type="predicted"/>
<evidence type="ECO:0000256" key="5">
    <source>
        <dbReference type="ARBA" id="ARBA00023136"/>
    </source>
</evidence>
<comment type="subcellular location">
    <subcellularLocation>
        <location evidence="1">Cell membrane</location>
        <topology evidence="1">Multi-pass membrane protein</topology>
    </subcellularLocation>
</comment>
<keyword evidence="4 6" id="KW-1133">Transmembrane helix</keyword>
<feature type="transmembrane region" description="Helical" evidence="6">
    <location>
        <begin position="99"/>
        <end position="122"/>
    </location>
</feature>
<feature type="transmembrane region" description="Helical" evidence="6">
    <location>
        <begin position="283"/>
        <end position="304"/>
    </location>
</feature>
<reference evidence="7 8" key="1">
    <citation type="submission" date="2016-10" db="EMBL/GenBank/DDBJ databases">
        <authorList>
            <person name="de Groot N.N."/>
        </authorList>
    </citation>
    <scope>NUCLEOTIDE SEQUENCE [LARGE SCALE GENOMIC DNA]</scope>
    <source>
        <strain evidence="7 8">DSM 29316</strain>
    </source>
</reference>
<accession>A0A1I0VAA4</accession>
<dbReference type="NCBIfam" id="TIGR04407">
    <property type="entry name" value="LptF_YjgP"/>
    <property type="match status" value="1"/>
</dbReference>
<dbReference type="GO" id="GO:0055085">
    <property type="term" value="P:transmembrane transport"/>
    <property type="evidence" value="ECO:0007669"/>
    <property type="project" value="InterPro"/>
</dbReference>
<keyword evidence="3 6" id="KW-0812">Transmembrane</keyword>
<dbReference type="InterPro" id="IPR030922">
    <property type="entry name" value="LptF"/>
</dbReference>
<dbReference type="GO" id="GO:0043190">
    <property type="term" value="C:ATP-binding cassette (ABC) transporter complex"/>
    <property type="evidence" value="ECO:0007669"/>
    <property type="project" value="InterPro"/>
</dbReference>
<feature type="transmembrane region" description="Helical" evidence="6">
    <location>
        <begin position="49"/>
        <end position="78"/>
    </location>
</feature>
<evidence type="ECO:0000256" key="1">
    <source>
        <dbReference type="ARBA" id="ARBA00004651"/>
    </source>
</evidence>
<feature type="transmembrane region" description="Helical" evidence="6">
    <location>
        <begin position="7"/>
        <end position="29"/>
    </location>
</feature>
<organism evidence="7 8">
    <name type="scientific">Poseidonocella pacifica</name>
    <dbReference type="NCBI Taxonomy" id="871651"/>
    <lineage>
        <taxon>Bacteria</taxon>
        <taxon>Pseudomonadati</taxon>
        <taxon>Pseudomonadota</taxon>
        <taxon>Alphaproteobacteria</taxon>
        <taxon>Rhodobacterales</taxon>
        <taxon>Roseobacteraceae</taxon>
        <taxon>Poseidonocella</taxon>
    </lineage>
</organism>
<dbReference type="Pfam" id="PF03739">
    <property type="entry name" value="LptF_LptG"/>
    <property type="match status" value="1"/>
</dbReference>
<dbReference type="EMBL" id="FOJU01000001">
    <property type="protein sequence ID" value="SFA73329.1"/>
    <property type="molecule type" value="Genomic_DNA"/>
</dbReference>
<dbReference type="AlphaFoldDB" id="A0A1I0VAA4"/>
<evidence type="ECO:0000313" key="7">
    <source>
        <dbReference type="EMBL" id="SFA73329.1"/>
    </source>
</evidence>
<dbReference type="InterPro" id="IPR005495">
    <property type="entry name" value="LptG/LptF_permease"/>
</dbReference>
<gene>
    <name evidence="7" type="ORF">SAMN05421688_0459</name>
</gene>
<feature type="transmembrane region" description="Helical" evidence="6">
    <location>
        <begin position="342"/>
        <end position="361"/>
    </location>
</feature>
<dbReference type="Proteomes" id="UP000198796">
    <property type="component" value="Unassembled WGS sequence"/>
</dbReference>
<sequence length="375" mass="40830">MGRTDKYLLSQLTVLFGFFALVLVAVYWINRAVVLFDKLVGDGQSARVFLEFSLLSLPAVIAQILPLAAFAGTTYVINRLSSESELTALQATGNSPLRLARPVAIFGVMVAVMMSALTLFLVPMSADRLSDREDEIARNITAKLLTEGVFLHPVKGVTFYIGEITPDAVLRHVFLSDTREATRITTYTASEAYLVRSDEEAAKLVMLEGLAQSLEQDGMRLSTTHFQDFTYDIGALIGEAGDSRPRVGHLPTSMLMFAPDEAVEIARSDPARVRAELHERLQQPLLCIAAALIGFSTLMAGGFSRFGIGPWIILSIFFLIVVQGTLGAITDPVRSTAALWPLAYLPAGVGFAIAGIMLWIAQRGGLHRRARRVAT</sequence>
<keyword evidence="2" id="KW-1003">Cell membrane</keyword>
<evidence type="ECO:0000256" key="6">
    <source>
        <dbReference type="SAM" id="Phobius"/>
    </source>
</evidence>
<evidence type="ECO:0000256" key="2">
    <source>
        <dbReference type="ARBA" id="ARBA00022475"/>
    </source>
</evidence>
<feature type="transmembrane region" description="Helical" evidence="6">
    <location>
        <begin position="311"/>
        <end position="330"/>
    </location>
</feature>
<protein>
    <submittedName>
        <fullName evidence="7">Lipopolysaccharide export system permease protein</fullName>
    </submittedName>
</protein>
<dbReference type="PANTHER" id="PTHR33529">
    <property type="entry name" value="SLR0882 PROTEIN-RELATED"/>
    <property type="match status" value="1"/>
</dbReference>